<dbReference type="RefSeq" id="WP_283767023.1">
    <property type="nucleotide sequence ID" value="NZ_JAQOSO010000061.1"/>
</dbReference>
<organism evidence="1 2">
    <name type="scientific">Roseofilum capinflatum BLCC-M114</name>
    <dbReference type="NCBI Taxonomy" id="3022440"/>
    <lineage>
        <taxon>Bacteria</taxon>
        <taxon>Bacillati</taxon>
        <taxon>Cyanobacteriota</taxon>
        <taxon>Cyanophyceae</taxon>
        <taxon>Desertifilales</taxon>
        <taxon>Desertifilaceae</taxon>
        <taxon>Roseofilum</taxon>
        <taxon>Roseofilum capinflatum</taxon>
    </lineage>
</organism>
<gene>
    <name evidence="1" type="ORF">PMG25_11425</name>
</gene>
<keyword evidence="2" id="KW-1185">Reference proteome</keyword>
<comment type="caution">
    <text evidence="1">The sequence shown here is derived from an EMBL/GenBank/DDBJ whole genome shotgun (WGS) entry which is preliminary data.</text>
</comment>
<sequence>MPKNRNAAKSATSANEKPAFGRYLISGDDEFGISQFISCFENVEAIAIDDLNRISAPGLFGNVTAVVTLPKLTEADASKLSSAPIADGNNLIVITPLDKRTKAYKQAAKAFVVKEFVLPAPWRIRDIERQASESLESVGIRLRPTQISELVTALGTDYRAMVTLCESLEAAYDAPIESDAIRRALYADGLDYFTFSDALLLGDESATDTIDALIGRAAMEPAPKILGFLLSQCNRLIAAKFGYSGLSDHQRHVLASKVSNRLPAFLIDRHRLILNALCGIKKGVDLEFSLWCIYFGCDGKTSTFAPSSDDDY</sequence>
<accession>A0ABT7B6A0</accession>
<evidence type="ECO:0000313" key="1">
    <source>
        <dbReference type="EMBL" id="MDJ1174704.1"/>
    </source>
</evidence>
<reference evidence="1 2" key="1">
    <citation type="submission" date="2023-01" db="EMBL/GenBank/DDBJ databases">
        <title>Novel diversity within Roseofilum (Cyanobacteria; Desertifilaceae) from marine benthic mats with descriptions of four novel species.</title>
        <authorList>
            <person name="Wang Y."/>
            <person name="Berthold D.E."/>
            <person name="Hu J."/>
            <person name="Lefler F.W."/>
            <person name="Laughinghouse H.D. IV."/>
        </authorList>
    </citation>
    <scope>NUCLEOTIDE SEQUENCE [LARGE SCALE GENOMIC DNA]</scope>
    <source>
        <strain evidence="1 2">BLCC-M114</strain>
    </source>
</reference>
<dbReference type="Proteomes" id="UP001235849">
    <property type="component" value="Unassembled WGS sequence"/>
</dbReference>
<evidence type="ECO:0008006" key="3">
    <source>
        <dbReference type="Google" id="ProtNLM"/>
    </source>
</evidence>
<protein>
    <recommendedName>
        <fullName evidence="3">DNA polymerase III subunit delta</fullName>
    </recommendedName>
</protein>
<proteinExistence type="predicted"/>
<dbReference type="EMBL" id="JAQOSO010000061">
    <property type="protein sequence ID" value="MDJ1174704.1"/>
    <property type="molecule type" value="Genomic_DNA"/>
</dbReference>
<evidence type="ECO:0000313" key="2">
    <source>
        <dbReference type="Proteomes" id="UP001235849"/>
    </source>
</evidence>
<name>A0ABT7B6A0_9CYAN</name>